<evidence type="ECO:0000313" key="3">
    <source>
        <dbReference type="Proteomes" id="UP001345219"/>
    </source>
</evidence>
<dbReference type="AlphaFoldDB" id="A0AAN7JQ91"/>
<organism evidence="2 3">
    <name type="scientific">Trapa incisa</name>
    <dbReference type="NCBI Taxonomy" id="236973"/>
    <lineage>
        <taxon>Eukaryota</taxon>
        <taxon>Viridiplantae</taxon>
        <taxon>Streptophyta</taxon>
        <taxon>Embryophyta</taxon>
        <taxon>Tracheophyta</taxon>
        <taxon>Spermatophyta</taxon>
        <taxon>Magnoliopsida</taxon>
        <taxon>eudicotyledons</taxon>
        <taxon>Gunneridae</taxon>
        <taxon>Pentapetalae</taxon>
        <taxon>rosids</taxon>
        <taxon>malvids</taxon>
        <taxon>Myrtales</taxon>
        <taxon>Lythraceae</taxon>
        <taxon>Trapa</taxon>
    </lineage>
</organism>
<evidence type="ECO:0000256" key="1">
    <source>
        <dbReference type="SAM" id="MobiDB-lite"/>
    </source>
</evidence>
<feature type="compositionally biased region" description="Gly residues" evidence="1">
    <location>
        <begin position="28"/>
        <end position="37"/>
    </location>
</feature>
<reference evidence="2 3" key="1">
    <citation type="journal article" date="2023" name="Hortic Res">
        <title>Pangenome of water caltrop reveals structural variations and asymmetric subgenome divergence after allopolyploidization.</title>
        <authorList>
            <person name="Zhang X."/>
            <person name="Chen Y."/>
            <person name="Wang L."/>
            <person name="Yuan Y."/>
            <person name="Fang M."/>
            <person name="Shi L."/>
            <person name="Lu R."/>
            <person name="Comes H.P."/>
            <person name="Ma Y."/>
            <person name="Chen Y."/>
            <person name="Huang G."/>
            <person name="Zhou Y."/>
            <person name="Zheng Z."/>
            <person name="Qiu Y."/>
        </authorList>
    </citation>
    <scope>NUCLEOTIDE SEQUENCE [LARGE SCALE GENOMIC DNA]</scope>
    <source>
        <tissue evidence="2">Roots</tissue>
    </source>
</reference>
<feature type="region of interest" description="Disordered" evidence="1">
    <location>
        <begin position="27"/>
        <end position="49"/>
    </location>
</feature>
<proteinExistence type="predicted"/>
<dbReference type="Proteomes" id="UP001345219">
    <property type="component" value="Chromosome 16"/>
</dbReference>
<keyword evidence="3" id="KW-1185">Reference proteome</keyword>
<gene>
    <name evidence="2" type="ORF">SAY87_020748</name>
</gene>
<dbReference type="EMBL" id="JAXIOK010000016">
    <property type="protein sequence ID" value="KAK4751950.1"/>
    <property type="molecule type" value="Genomic_DNA"/>
</dbReference>
<protein>
    <submittedName>
        <fullName evidence="2">Uncharacterized protein</fullName>
    </submittedName>
</protein>
<comment type="caution">
    <text evidence="2">The sequence shown here is derived from an EMBL/GenBank/DDBJ whole genome shotgun (WGS) entry which is preliminary data.</text>
</comment>
<name>A0AAN7JQ91_9MYRT</name>
<accession>A0AAN7JQ91</accession>
<sequence length="49" mass="5306">MEFSICKVLAKGSRGLYKKLAGYTFQGTEGGQQGGEWGRPSNRNITSPV</sequence>
<evidence type="ECO:0000313" key="2">
    <source>
        <dbReference type="EMBL" id="KAK4751950.1"/>
    </source>
</evidence>